<dbReference type="GO" id="GO:0030681">
    <property type="term" value="C:multimeric ribonuclease P complex"/>
    <property type="evidence" value="ECO:0007669"/>
    <property type="project" value="TreeGrafter"/>
</dbReference>
<protein>
    <submittedName>
        <fullName evidence="4">Ribonuclease P/MRP protein subunit</fullName>
    </submittedName>
</protein>
<keyword evidence="2" id="KW-0819">tRNA processing</keyword>
<dbReference type="Gene3D" id="3.30.70.3250">
    <property type="entry name" value="Ribonuclease P, Pop5 subunit"/>
    <property type="match status" value="1"/>
</dbReference>
<comment type="caution">
    <text evidence="4">The sequence shown here is derived from an EMBL/GenBank/DDBJ whole genome shotgun (WGS) entry which is preliminary data.</text>
</comment>
<dbReference type="Pfam" id="PF01900">
    <property type="entry name" value="RNase_P_Rpp14"/>
    <property type="match status" value="1"/>
</dbReference>
<dbReference type="PANTHER" id="PTHR15441:SF2">
    <property type="entry name" value="RIBONUCLEASE P_MRP PROTEIN SUBUNIT POP5"/>
    <property type="match status" value="1"/>
</dbReference>
<dbReference type="GO" id="GO:0033204">
    <property type="term" value="F:ribonuclease P RNA binding"/>
    <property type="evidence" value="ECO:0007669"/>
    <property type="project" value="TreeGrafter"/>
</dbReference>
<reference evidence="4 5" key="1">
    <citation type="submission" date="2016-07" db="EMBL/GenBank/DDBJ databases">
        <title>Pervasive Adenine N6-methylation of Active Genes in Fungi.</title>
        <authorList>
            <consortium name="DOE Joint Genome Institute"/>
            <person name="Mondo S.J."/>
            <person name="Dannebaum R.O."/>
            <person name="Kuo R.C."/>
            <person name="Labutti K."/>
            <person name="Haridas S."/>
            <person name="Kuo A."/>
            <person name="Salamov A."/>
            <person name="Ahrendt S.R."/>
            <person name="Lipzen A."/>
            <person name="Sullivan W."/>
            <person name="Andreopoulos W.B."/>
            <person name="Clum A."/>
            <person name="Lindquist E."/>
            <person name="Daum C."/>
            <person name="Ramamoorthy G.K."/>
            <person name="Gryganskyi A."/>
            <person name="Culley D."/>
            <person name="Magnuson J.K."/>
            <person name="James T.Y."/>
            <person name="O'Malley M.A."/>
            <person name="Stajich J.E."/>
            <person name="Spatafora J.W."/>
            <person name="Visel A."/>
            <person name="Grigoriev I.V."/>
        </authorList>
    </citation>
    <scope>NUCLEOTIDE SEQUENCE [LARGE SCALE GENOMIC DNA]</scope>
    <source>
        <strain evidence="4 5">68-887.2</strain>
    </source>
</reference>
<feature type="region of interest" description="Disordered" evidence="3">
    <location>
        <begin position="19"/>
        <end position="44"/>
    </location>
</feature>
<dbReference type="Proteomes" id="UP000193986">
    <property type="component" value="Unassembled WGS sequence"/>
</dbReference>
<accession>A0A1Y2B389</accession>
<dbReference type="EMBL" id="MCFC01000028">
    <property type="protein sequence ID" value="ORY29020.1"/>
    <property type="molecule type" value="Genomic_DNA"/>
</dbReference>
<evidence type="ECO:0000313" key="5">
    <source>
        <dbReference type="Proteomes" id="UP000193986"/>
    </source>
</evidence>
<name>A0A1Y2B389_9TREE</name>
<dbReference type="GO" id="GO:0005730">
    <property type="term" value="C:nucleolus"/>
    <property type="evidence" value="ECO:0007669"/>
    <property type="project" value="TreeGrafter"/>
</dbReference>
<evidence type="ECO:0000313" key="4">
    <source>
        <dbReference type="EMBL" id="ORY29020.1"/>
    </source>
</evidence>
<dbReference type="GO" id="GO:0001682">
    <property type="term" value="P:tRNA 5'-leader removal"/>
    <property type="evidence" value="ECO:0007669"/>
    <property type="project" value="InterPro"/>
</dbReference>
<dbReference type="InterPro" id="IPR002759">
    <property type="entry name" value="Pop5/Rpp14/Rnp2-like"/>
</dbReference>
<organism evidence="4 5">
    <name type="scientific">Naematelia encephala</name>
    <dbReference type="NCBI Taxonomy" id="71784"/>
    <lineage>
        <taxon>Eukaryota</taxon>
        <taxon>Fungi</taxon>
        <taxon>Dikarya</taxon>
        <taxon>Basidiomycota</taxon>
        <taxon>Agaricomycotina</taxon>
        <taxon>Tremellomycetes</taxon>
        <taxon>Tremellales</taxon>
        <taxon>Naemateliaceae</taxon>
        <taxon>Naematelia</taxon>
    </lineage>
</organism>
<dbReference type="OrthoDB" id="24745at2759"/>
<feature type="compositionally biased region" description="Low complexity" evidence="3">
    <location>
        <begin position="21"/>
        <end position="40"/>
    </location>
</feature>
<dbReference type="AlphaFoldDB" id="A0A1Y2B389"/>
<gene>
    <name evidence="4" type="ORF">BCR39DRAFT_455723</name>
</gene>
<comment type="similarity">
    <text evidence="1">Belongs to the eukaryotic/archaeal RNase P protein component 2 family.</text>
</comment>
<dbReference type="PANTHER" id="PTHR15441">
    <property type="entry name" value="RIBONUCLEASE P PROTEIN SUBUNIT P14"/>
    <property type="match status" value="1"/>
</dbReference>
<evidence type="ECO:0000256" key="2">
    <source>
        <dbReference type="ARBA" id="ARBA00022694"/>
    </source>
</evidence>
<evidence type="ECO:0000256" key="3">
    <source>
        <dbReference type="SAM" id="MobiDB-lite"/>
    </source>
</evidence>
<proteinExistence type="inferred from homology"/>
<dbReference type="STRING" id="71784.A0A1Y2B389"/>
<keyword evidence="5" id="KW-1185">Reference proteome</keyword>
<sequence>MVRFKNRFLLVEFLSPSDLVPSTSTSASSSTTPSSKPNTSEHLTTSYLDGNDEELIPLVPIVPFLLPRLNPIPQIRGKGDGGNGNGDSASIFRAIRGIIQDVFGDEGWGRVASSFKVVYHSTLTSITILRVARQHYRLVWAALTLVTRHSPSNSTVIPRVIAVSGTIKKVENHAIAYHRRVVAVLLAS</sequence>
<dbReference type="SUPFAM" id="SSF160350">
    <property type="entry name" value="Rnp2-like"/>
    <property type="match status" value="1"/>
</dbReference>
<feature type="non-terminal residue" evidence="4">
    <location>
        <position position="188"/>
    </location>
</feature>
<dbReference type="InterPro" id="IPR038085">
    <property type="entry name" value="Rnp2-like_sf"/>
</dbReference>
<evidence type="ECO:0000256" key="1">
    <source>
        <dbReference type="ARBA" id="ARBA00010800"/>
    </source>
</evidence>
<dbReference type="GO" id="GO:0000172">
    <property type="term" value="C:ribonuclease MRP complex"/>
    <property type="evidence" value="ECO:0007669"/>
    <property type="project" value="TreeGrafter"/>
</dbReference>
<dbReference type="InParanoid" id="A0A1Y2B389"/>